<evidence type="ECO:0000313" key="1">
    <source>
        <dbReference type="EMBL" id="KAH3815472.1"/>
    </source>
</evidence>
<keyword evidence="2" id="KW-1185">Reference proteome</keyword>
<comment type="caution">
    <text evidence="1">The sequence shown here is derived from an EMBL/GenBank/DDBJ whole genome shotgun (WGS) entry which is preliminary data.</text>
</comment>
<evidence type="ECO:0000313" key="2">
    <source>
        <dbReference type="Proteomes" id="UP000828390"/>
    </source>
</evidence>
<dbReference type="EMBL" id="JAIWYP010000006">
    <property type="protein sequence ID" value="KAH3815472.1"/>
    <property type="molecule type" value="Genomic_DNA"/>
</dbReference>
<sequence length="53" mass="5986">MLLLFHVGEILKFTAGATLEVNLISESQVGDGSSTEEIEVWWSWRVSCILFSR</sequence>
<name>A0A9D4GEL5_DREPO</name>
<protein>
    <submittedName>
        <fullName evidence="1">Uncharacterized protein</fullName>
    </submittedName>
</protein>
<dbReference type="AlphaFoldDB" id="A0A9D4GEL5"/>
<reference evidence="1" key="1">
    <citation type="journal article" date="2019" name="bioRxiv">
        <title>The Genome of the Zebra Mussel, Dreissena polymorpha: A Resource for Invasive Species Research.</title>
        <authorList>
            <person name="McCartney M.A."/>
            <person name="Auch B."/>
            <person name="Kono T."/>
            <person name="Mallez S."/>
            <person name="Zhang Y."/>
            <person name="Obille A."/>
            <person name="Becker A."/>
            <person name="Abrahante J.E."/>
            <person name="Garbe J."/>
            <person name="Badalamenti J.P."/>
            <person name="Herman A."/>
            <person name="Mangelson H."/>
            <person name="Liachko I."/>
            <person name="Sullivan S."/>
            <person name="Sone E.D."/>
            <person name="Koren S."/>
            <person name="Silverstein K.A.T."/>
            <person name="Beckman K.B."/>
            <person name="Gohl D.M."/>
        </authorList>
    </citation>
    <scope>NUCLEOTIDE SEQUENCE</scope>
    <source>
        <strain evidence="1">Duluth1</strain>
        <tissue evidence="1">Whole animal</tissue>
    </source>
</reference>
<organism evidence="1 2">
    <name type="scientific">Dreissena polymorpha</name>
    <name type="common">Zebra mussel</name>
    <name type="synonym">Mytilus polymorpha</name>
    <dbReference type="NCBI Taxonomy" id="45954"/>
    <lineage>
        <taxon>Eukaryota</taxon>
        <taxon>Metazoa</taxon>
        <taxon>Spiralia</taxon>
        <taxon>Lophotrochozoa</taxon>
        <taxon>Mollusca</taxon>
        <taxon>Bivalvia</taxon>
        <taxon>Autobranchia</taxon>
        <taxon>Heteroconchia</taxon>
        <taxon>Euheterodonta</taxon>
        <taxon>Imparidentia</taxon>
        <taxon>Neoheterodontei</taxon>
        <taxon>Myida</taxon>
        <taxon>Dreissenoidea</taxon>
        <taxon>Dreissenidae</taxon>
        <taxon>Dreissena</taxon>
    </lineage>
</organism>
<dbReference type="Proteomes" id="UP000828390">
    <property type="component" value="Unassembled WGS sequence"/>
</dbReference>
<proteinExistence type="predicted"/>
<accession>A0A9D4GEL5</accession>
<reference evidence="1" key="2">
    <citation type="submission" date="2020-11" db="EMBL/GenBank/DDBJ databases">
        <authorList>
            <person name="McCartney M.A."/>
            <person name="Auch B."/>
            <person name="Kono T."/>
            <person name="Mallez S."/>
            <person name="Becker A."/>
            <person name="Gohl D.M."/>
            <person name="Silverstein K.A.T."/>
            <person name="Koren S."/>
            <person name="Bechman K.B."/>
            <person name="Herman A."/>
            <person name="Abrahante J.E."/>
            <person name="Garbe J."/>
        </authorList>
    </citation>
    <scope>NUCLEOTIDE SEQUENCE</scope>
    <source>
        <strain evidence="1">Duluth1</strain>
        <tissue evidence="1">Whole animal</tissue>
    </source>
</reference>
<gene>
    <name evidence="1" type="ORF">DPMN_143995</name>
</gene>